<gene>
    <name evidence="2" type="ORF">AA23TX_03786</name>
</gene>
<proteinExistence type="predicted"/>
<organism evidence="2 3">
    <name type="scientific">Amycolatopsis camponoti</name>
    <dbReference type="NCBI Taxonomy" id="2606593"/>
    <lineage>
        <taxon>Bacteria</taxon>
        <taxon>Bacillati</taxon>
        <taxon>Actinomycetota</taxon>
        <taxon>Actinomycetes</taxon>
        <taxon>Pseudonocardiales</taxon>
        <taxon>Pseudonocardiaceae</taxon>
        <taxon>Amycolatopsis</taxon>
    </lineage>
</organism>
<keyword evidence="1" id="KW-0812">Transmembrane</keyword>
<protein>
    <submittedName>
        <fullName evidence="2">Uncharacterized protein</fullName>
    </submittedName>
</protein>
<evidence type="ECO:0000313" key="3">
    <source>
        <dbReference type="Proteomes" id="UP000399805"/>
    </source>
</evidence>
<dbReference type="AlphaFoldDB" id="A0A6I8LSY7"/>
<evidence type="ECO:0000313" key="2">
    <source>
        <dbReference type="EMBL" id="VVJ18765.1"/>
    </source>
</evidence>
<keyword evidence="3" id="KW-1185">Reference proteome</keyword>
<sequence>MIDFMDHIETPAKPVLALRRVLLAVAAGALLAATAWVALWLAMHL</sequence>
<reference evidence="2 3" key="1">
    <citation type="submission" date="2019-09" db="EMBL/GenBank/DDBJ databases">
        <authorList>
            <person name="Leyn A S."/>
        </authorList>
    </citation>
    <scope>NUCLEOTIDE SEQUENCE [LARGE SCALE GENOMIC DNA]</scope>
    <source>
        <strain evidence="2">AA231_1</strain>
    </source>
</reference>
<name>A0A6I8LSY7_9PSEU</name>
<feature type="transmembrane region" description="Helical" evidence="1">
    <location>
        <begin position="21"/>
        <end position="43"/>
    </location>
</feature>
<accession>A0A6I8LSY7</accession>
<evidence type="ECO:0000256" key="1">
    <source>
        <dbReference type="SAM" id="Phobius"/>
    </source>
</evidence>
<keyword evidence="1" id="KW-0472">Membrane</keyword>
<dbReference type="EMBL" id="CABVGP010000001">
    <property type="protein sequence ID" value="VVJ18765.1"/>
    <property type="molecule type" value="Genomic_DNA"/>
</dbReference>
<keyword evidence="1" id="KW-1133">Transmembrane helix</keyword>
<dbReference type="Proteomes" id="UP000399805">
    <property type="component" value="Unassembled WGS sequence"/>
</dbReference>